<dbReference type="Gramene" id="LPERR02G01850.1">
    <property type="protein sequence ID" value="LPERR02G01850.1"/>
    <property type="gene ID" value="LPERR02G01850"/>
</dbReference>
<protein>
    <submittedName>
        <fullName evidence="1">Uncharacterized protein</fullName>
    </submittedName>
</protein>
<dbReference type="Proteomes" id="UP000032180">
    <property type="component" value="Chromosome 2"/>
</dbReference>
<evidence type="ECO:0000313" key="1">
    <source>
        <dbReference type="EnsemblPlants" id="LPERR02G01850.1"/>
    </source>
</evidence>
<reference evidence="1 2" key="1">
    <citation type="submission" date="2012-08" db="EMBL/GenBank/DDBJ databases">
        <title>Oryza genome evolution.</title>
        <authorList>
            <person name="Wing R.A."/>
        </authorList>
    </citation>
    <scope>NUCLEOTIDE SEQUENCE</scope>
</reference>
<keyword evidence="2" id="KW-1185">Reference proteome</keyword>
<organism evidence="1 2">
    <name type="scientific">Leersia perrieri</name>
    <dbReference type="NCBI Taxonomy" id="77586"/>
    <lineage>
        <taxon>Eukaryota</taxon>
        <taxon>Viridiplantae</taxon>
        <taxon>Streptophyta</taxon>
        <taxon>Embryophyta</taxon>
        <taxon>Tracheophyta</taxon>
        <taxon>Spermatophyta</taxon>
        <taxon>Magnoliopsida</taxon>
        <taxon>Liliopsida</taxon>
        <taxon>Poales</taxon>
        <taxon>Poaceae</taxon>
        <taxon>BOP clade</taxon>
        <taxon>Oryzoideae</taxon>
        <taxon>Oryzeae</taxon>
        <taxon>Oryzinae</taxon>
        <taxon>Leersia</taxon>
    </lineage>
</organism>
<name>A0A0D9VBN1_9ORYZ</name>
<sequence>MAATALRIPPILFPDGTSAAYSTCVVNKIEEMRTIPLTKDALQALQRAEEKAKTHHKFMHKHDIERY</sequence>
<proteinExistence type="predicted"/>
<dbReference type="EnsemblPlants" id="LPERR02G01850.1">
    <property type="protein sequence ID" value="LPERR02G01850.1"/>
    <property type="gene ID" value="LPERR02G01850"/>
</dbReference>
<reference evidence="2" key="2">
    <citation type="submission" date="2013-12" db="EMBL/GenBank/DDBJ databases">
        <authorList>
            <person name="Yu Y."/>
            <person name="Lee S."/>
            <person name="de Baynast K."/>
            <person name="Wissotski M."/>
            <person name="Liu L."/>
            <person name="Talag J."/>
            <person name="Goicoechea J."/>
            <person name="Angelova A."/>
            <person name="Jetty R."/>
            <person name="Kudrna D."/>
            <person name="Golser W."/>
            <person name="Rivera L."/>
            <person name="Zhang J."/>
            <person name="Wing R."/>
        </authorList>
    </citation>
    <scope>NUCLEOTIDE SEQUENCE</scope>
</reference>
<dbReference type="AlphaFoldDB" id="A0A0D9VBN1"/>
<evidence type="ECO:0000313" key="2">
    <source>
        <dbReference type="Proteomes" id="UP000032180"/>
    </source>
</evidence>
<accession>A0A0D9VBN1</accession>
<dbReference type="HOGENOM" id="CLU_2816071_0_0_1"/>
<reference evidence="1" key="3">
    <citation type="submission" date="2015-04" db="UniProtKB">
        <authorList>
            <consortium name="EnsemblPlants"/>
        </authorList>
    </citation>
    <scope>IDENTIFICATION</scope>
</reference>